<evidence type="ECO:0000256" key="1">
    <source>
        <dbReference type="SAM" id="MobiDB-lite"/>
    </source>
</evidence>
<evidence type="ECO:0000259" key="2">
    <source>
        <dbReference type="Pfam" id="PF13847"/>
    </source>
</evidence>
<dbReference type="SUPFAM" id="SSF53335">
    <property type="entry name" value="S-adenosyl-L-methionine-dependent methyltransferases"/>
    <property type="match status" value="1"/>
</dbReference>
<keyword evidence="4" id="KW-0489">Methyltransferase</keyword>
<reference evidence="3 6" key="2">
    <citation type="submission" date="2020-07" db="EMBL/GenBank/DDBJ databases">
        <title>Sequencing the genomes of 1000 actinobacteria strains.</title>
        <authorList>
            <person name="Klenk H.-P."/>
        </authorList>
    </citation>
    <scope>NUCLEOTIDE SEQUENCE [LARGE SCALE GENOMIC DNA]</scope>
    <source>
        <strain evidence="3 6">DSM 45117</strain>
    </source>
</reference>
<dbReference type="SUPFAM" id="SSF46785">
    <property type="entry name" value="Winged helix' DNA-binding domain"/>
    <property type="match status" value="1"/>
</dbReference>
<dbReference type="RefSeq" id="WP_092890590.1">
    <property type="nucleotide sequence ID" value="NZ_FOOI01000030.1"/>
</dbReference>
<keyword evidence="3" id="KW-0830">Ubiquinone</keyword>
<feature type="compositionally biased region" description="Low complexity" evidence="1">
    <location>
        <begin position="7"/>
        <end position="26"/>
    </location>
</feature>
<dbReference type="Proteomes" id="UP000533017">
    <property type="component" value="Unassembled WGS sequence"/>
</dbReference>
<dbReference type="InterPro" id="IPR029063">
    <property type="entry name" value="SAM-dependent_MTases_sf"/>
</dbReference>
<evidence type="ECO:0000313" key="5">
    <source>
        <dbReference type="Proteomes" id="UP000199052"/>
    </source>
</evidence>
<dbReference type="Pfam" id="PF13847">
    <property type="entry name" value="Methyltransf_31"/>
    <property type="match status" value="1"/>
</dbReference>
<evidence type="ECO:0000313" key="3">
    <source>
        <dbReference type="EMBL" id="NYH86832.1"/>
    </source>
</evidence>
<dbReference type="InterPro" id="IPR053173">
    <property type="entry name" value="SAM-binding_MTase"/>
</dbReference>
<dbReference type="OrthoDB" id="9801363at2"/>
<dbReference type="Proteomes" id="UP000199052">
    <property type="component" value="Unassembled WGS sequence"/>
</dbReference>
<dbReference type="GO" id="GO:0008168">
    <property type="term" value="F:methyltransferase activity"/>
    <property type="evidence" value="ECO:0007669"/>
    <property type="project" value="UniProtKB-KW"/>
</dbReference>
<dbReference type="PANTHER" id="PTHR45128">
    <property type="entry name" value="METHYLTRANSFERASE TYPE 11"/>
    <property type="match status" value="1"/>
</dbReference>
<keyword evidence="6" id="KW-1185">Reference proteome</keyword>
<gene>
    <name evidence="3" type="ORF">FHR37_005683</name>
    <name evidence="4" type="ORF">SAMN05421678_13011</name>
</gene>
<sequence>MSIPTVQATEQTPGQTPGTTTTQPTLAEQAPVLLSRIAGYVAHRTVVIGLRAGLLSAVADRPGIGADELAAGLGLDPFYVSVWCRSAFAAGILARSGDGDGDGGFELEPHLDTLLLDTSSPAYLGDVFLVCDAPEMFGRFEENLASGRRMWWDDTTPDWINGVAGAGTPFYTRLIPAGLAHVPGLAERLTDGCRIVDTACGSGVGLVRLAATYPNCTVVGVDGDRHSVELARERIRAAGLEDRVRLVCSPLEDMVLDERAGLVVNNISMHECRDADLVTRNVAAALEPGGWFVISDFPFPDSDAGLRSPPGQVMCGIQFFEAQIDDQLVPRSTYDELLARHGFTHIGSVQLTPMHALTYGQVPAAGSGG</sequence>
<dbReference type="PANTHER" id="PTHR45128:SF1">
    <property type="entry name" value="S-ADENOSYLMETHIONINE-DEPENDENT METHYLTRANSFERASE RV2258C"/>
    <property type="match status" value="1"/>
</dbReference>
<dbReference type="EMBL" id="FOOI01000030">
    <property type="protein sequence ID" value="SFH70315.1"/>
    <property type="molecule type" value="Genomic_DNA"/>
</dbReference>
<reference evidence="4 5" key="1">
    <citation type="submission" date="2016-10" db="EMBL/GenBank/DDBJ databases">
        <authorList>
            <person name="de Groot N.N."/>
        </authorList>
    </citation>
    <scope>NUCLEOTIDE SEQUENCE [LARGE SCALE GENOMIC DNA]</scope>
    <source>
        <strain evidence="4 5">CPCC 202808</strain>
    </source>
</reference>
<dbReference type="InterPro" id="IPR036390">
    <property type="entry name" value="WH_DNA-bd_sf"/>
</dbReference>
<dbReference type="InterPro" id="IPR025714">
    <property type="entry name" value="Methyltranfer_dom"/>
</dbReference>
<feature type="region of interest" description="Disordered" evidence="1">
    <location>
        <begin position="1"/>
        <end position="26"/>
    </location>
</feature>
<dbReference type="STRING" id="504797.SAMN05421678_13011"/>
<accession>A0A1I3C6V4</accession>
<evidence type="ECO:0000313" key="6">
    <source>
        <dbReference type="Proteomes" id="UP000533017"/>
    </source>
</evidence>
<proteinExistence type="predicted"/>
<dbReference type="EMBL" id="JACBZA010000001">
    <property type="protein sequence ID" value="NYH86832.1"/>
    <property type="molecule type" value="Genomic_DNA"/>
</dbReference>
<dbReference type="CDD" id="cd02440">
    <property type="entry name" value="AdoMet_MTases"/>
    <property type="match status" value="1"/>
</dbReference>
<organism evidence="4 5">
    <name type="scientific">Actinopolymorpha cephalotaxi</name>
    <dbReference type="NCBI Taxonomy" id="504797"/>
    <lineage>
        <taxon>Bacteria</taxon>
        <taxon>Bacillati</taxon>
        <taxon>Actinomycetota</taxon>
        <taxon>Actinomycetes</taxon>
        <taxon>Propionibacteriales</taxon>
        <taxon>Actinopolymorphaceae</taxon>
        <taxon>Actinopolymorpha</taxon>
    </lineage>
</organism>
<feature type="domain" description="Methyltransferase" evidence="2">
    <location>
        <begin position="190"/>
        <end position="298"/>
    </location>
</feature>
<dbReference type="AlphaFoldDB" id="A0A1I3C6V4"/>
<evidence type="ECO:0000313" key="4">
    <source>
        <dbReference type="EMBL" id="SFH70315.1"/>
    </source>
</evidence>
<dbReference type="GO" id="GO:0032259">
    <property type="term" value="P:methylation"/>
    <property type="evidence" value="ECO:0007669"/>
    <property type="project" value="UniProtKB-KW"/>
</dbReference>
<keyword evidence="4" id="KW-0808">Transferase</keyword>
<name>A0A1I3C6V4_9ACTN</name>
<dbReference type="Gene3D" id="3.40.50.150">
    <property type="entry name" value="Vaccinia Virus protein VP39"/>
    <property type="match status" value="1"/>
</dbReference>
<protein>
    <submittedName>
        <fullName evidence="4">Methyltransferase domain-containing protein</fullName>
    </submittedName>
    <submittedName>
        <fullName evidence="3">Ubiquinone/menaquinone biosynthesis C-methylase UbiE</fullName>
    </submittedName>
</protein>